<dbReference type="InterPro" id="IPR006016">
    <property type="entry name" value="UspA"/>
</dbReference>
<dbReference type="AlphaFoldDB" id="A0AAW1R813"/>
<comment type="caution">
    <text evidence="5">The sequence shown here is derived from an EMBL/GenBank/DDBJ whole genome shotgun (WGS) entry which is preliminary data.</text>
</comment>
<dbReference type="SUPFAM" id="SSF54171">
    <property type="entry name" value="DNA-binding domain"/>
    <property type="match status" value="1"/>
</dbReference>
<dbReference type="Pfam" id="PF00582">
    <property type="entry name" value="Usp"/>
    <property type="match status" value="1"/>
</dbReference>
<dbReference type="InterPro" id="IPR016177">
    <property type="entry name" value="DNA-bd_dom_sf"/>
</dbReference>
<name>A0AAW1R813_9CHLO</name>
<evidence type="ECO:0000256" key="3">
    <source>
        <dbReference type="ARBA" id="ARBA00023163"/>
    </source>
</evidence>
<dbReference type="Gene3D" id="1.20.5.2050">
    <property type="match status" value="1"/>
</dbReference>
<reference evidence="5 6" key="1">
    <citation type="journal article" date="2024" name="Nat. Commun.">
        <title>Phylogenomics reveals the evolutionary origins of lichenization in chlorophyte algae.</title>
        <authorList>
            <person name="Puginier C."/>
            <person name="Libourel C."/>
            <person name="Otte J."/>
            <person name="Skaloud P."/>
            <person name="Haon M."/>
            <person name="Grisel S."/>
            <person name="Petersen M."/>
            <person name="Berrin J.G."/>
            <person name="Delaux P.M."/>
            <person name="Dal Grande F."/>
            <person name="Keller J."/>
        </authorList>
    </citation>
    <scope>NUCLEOTIDE SEQUENCE [LARGE SCALE GENOMIC DNA]</scope>
    <source>
        <strain evidence="5 6">SAG 2043</strain>
    </source>
</reference>
<evidence type="ECO:0000256" key="2">
    <source>
        <dbReference type="ARBA" id="ARBA00023015"/>
    </source>
</evidence>
<evidence type="ECO:0000259" key="4">
    <source>
        <dbReference type="Pfam" id="PF00582"/>
    </source>
</evidence>
<dbReference type="InterPro" id="IPR014729">
    <property type="entry name" value="Rossmann-like_a/b/a_fold"/>
</dbReference>
<protein>
    <recommendedName>
        <fullName evidence="4">UspA domain-containing protein</fullName>
    </recommendedName>
</protein>
<evidence type="ECO:0000256" key="1">
    <source>
        <dbReference type="ARBA" id="ARBA00004123"/>
    </source>
</evidence>
<keyword evidence="2" id="KW-0805">Transcription regulation</keyword>
<dbReference type="EMBL" id="JALJOR010000001">
    <property type="protein sequence ID" value="KAK9829685.1"/>
    <property type="molecule type" value="Genomic_DNA"/>
</dbReference>
<sequence length="243" mass="26865">MVSNKNRHLGYYDTQEQALQAYELASQHGIFPERKSGLGVLDPNPAHQPAGNIMGEGRIKSQYPGVTWNKNKGKWQTRICRNGRRRNLGFYARDVDAHAAYMAAKQAMALEEQRQMPSQCSQPCKDPHHVVGGGGFGGAGDLITAEPDIAIYEKQIQTDHSFITDQYGPICKAANAEYKIDTVHRGICDRHSIGDAVCHEAKKLDADGVVIMKHQQGPFSELLLGSVTKHCINHCKQPVVVLH</sequence>
<dbReference type="PANTHER" id="PTHR31964:SF113">
    <property type="entry name" value="USPA DOMAIN-CONTAINING PROTEIN"/>
    <property type="match status" value="1"/>
</dbReference>
<evidence type="ECO:0000313" key="5">
    <source>
        <dbReference type="EMBL" id="KAK9829685.1"/>
    </source>
</evidence>
<dbReference type="Proteomes" id="UP001489004">
    <property type="component" value="Unassembled WGS sequence"/>
</dbReference>
<evidence type="ECO:0000313" key="6">
    <source>
        <dbReference type="Proteomes" id="UP001489004"/>
    </source>
</evidence>
<dbReference type="SUPFAM" id="SSF52402">
    <property type="entry name" value="Adenine nucleotide alpha hydrolases-like"/>
    <property type="match status" value="1"/>
</dbReference>
<organism evidence="5 6">
    <name type="scientific">[Myrmecia] bisecta</name>
    <dbReference type="NCBI Taxonomy" id="41462"/>
    <lineage>
        <taxon>Eukaryota</taxon>
        <taxon>Viridiplantae</taxon>
        <taxon>Chlorophyta</taxon>
        <taxon>core chlorophytes</taxon>
        <taxon>Trebouxiophyceae</taxon>
        <taxon>Trebouxiales</taxon>
        <taxon>Trebouxiaceae</taxon>
        <taxon>Myrmecia</taxon>
    </lineage>
</organism>
<feature type="domain" description="UspA" evidence="4">
    <location>
        <begin position="162"/>
        <end position="243"/>
    </location>
</feature>
<comment type="subcellular location">
    <subcellularLocation>
        <location evidence="1">Nucleus</location>
    </subcellularLocation>
</comment>
<dbReference type="PANTHER" id="PTHR31964">
    <property type="entry name" value="ADENINE NUCLEOTIDE ALPHA HYDROLASES-LIKE SUPERFAMILY PROTEIN"/>
    <property type="match status" value="1"/>
</dbReference>
<dbReference type="GO" id="GO:0005634">
    <property type="term" value="C:nucleus"/>
    <property type="evidence" value="ECO:0007669"/>
    <property type="project" value="UniProtKB-SubCell"/>
</dbReference>
<keyword evidence="3" id="KW-0804">Transcription</keyword>
<proteinExistence type="predicted"/>
<keyword evidence="6" id="KW-1185">Reference proteome</keyword>
<dbReference type="Gene3D" id="3.40.50.620">
    <property type="entry name" value="HUPs"/>
    <property type="match status" value="1"/>
</dbReference>
<gene>
    <name evidence="5" type="ORF">WJX72_007342</name>
</gene>
<accession>A0AAW1R813</accession>
<dbReference type="GO" id="GO:0003677">
    <property type="term" value="F:DNA binding"/>
    <property type="evidence" value="ECO:0007669"/>
    <property type="project" value="InterPro"/>
</dbReference>